<feature type="region of interest" description="Disordered" evidence="1">
    <location>
        <begin position="95"/>
        <end position="125"/>
    </location>
</feature>
<keyword evidence="2" id="KW-1133">Transmembrane helix</keyword>
<comment type="caution">
    <text evidence="3">The sequence shown here is derived from an EMBL/GenBank/DDBJ whole genome shotgun (WGS) entry which is preliminary data.</text>
</comment>
<feature type="transmembrane region" description="Helical" evidence="2">
    <location>
        <begin position="24"/>
        <end position="48"/>
    </location>
</feature>
<gene>
    <name evidence="3" type="ORF">JRQ81_018805</name>
</gene>
<accession>A0A9Q1AZP9</accession>
<evidence type="ECO:0000313" key="3">
    <source>
        <dbReference type="EMBL" id="KAJ7322518.1"/>
    </source>
</evidence>
<protein>
    <submittedName>
        <fullName evidence="3">Uncharacterized protein</fullName>
    </submittedName>
</protein>
<organism evidence="3 4">
    <name type="scientific">Phrynocephalus forsythii</name>
    <dbReference type="NCBI Taxonomy" id="171643"/>
    <lineage>
        <taxon>Eukaryota</taxon>
        <taxon>Metazoa</taxon>
        <taxon>Chordata</taxon>
        <taxon>Craniata</taxon>
        <taxon>Vertebrata</taxon>
        <taxon>Euteleostomi</taxon>
        <taxon>Lepidosauria</taxon>
        <taxon>Squamata</taxon>
        <taxon>Bifurcata</taxon>
        <taxon>Unidentata</taxon>
        <taxon>Episquamata</taxon>
        <taxon>Toxicofera</taxon>
        <taxon>Iguania</taxon>
        <taxon>Acrodonta</taxon>
        <taxon>Agamidae</taxon>
        <taxon>Agaminae</taxon>
        <taxon>Phrynocephalus</taxon>
    </lineage>
</organism>
<evidence type="ECO:0000256" key="2">
    <source>
        <dbReference type="SAM" id="Phobius"/>
    </source>
</evidence>
<evidence type="ECO:0000256" key="1">
    <source>
        <dbReference type="SAM" id="MobiDB-lite"/>
    </source>
</evidence>
<keyword evidence="2" id="KW-0472">Membrane</keyword>
<evidence type="ECO:0000313" key="4">
    <source>
        <dbReference type="Proteomes" id="UP001142489"/>
    </source>
</evidence>
<sequence>MMREGESRIQQHQLSHRLSIHDMLLPSLLATSISLWGLLLFLHSTAYFPLPLRSDSMIAPFAGYRCMPFVTELQPFTKEDQAVWVQLGDANRGRQKHRALGRAHGQAMSFPQPPATAGGKGKLPT</sequence>
<reference evidence="3" key="1">
    <citation type="journal article" date="2023" name="DNA Res.">
        <title>Chromosome-level genome assembly of Phrynocephalus forsythii using third-generation DNA sequencing and Hi-C analysis.</title>
        <authorList>
            <person name="Qi Y."/>
            <person name="Zhao W."/>
            <person name="Zhao Y."/>
            <person name="Niu C."/>
            <person name="Cao S."/>
            <person name="Zhang Y."/>
        </authorList>
    </citation>
    <scope>NUCLEOTIDE SEQUENCE</scope>
    <source>
        <tissue evidence="3">Muscle</tissue>
    </source>
</reference>
<name>A0A9Q1AZP9_9SAUR</name>
<proteinExistence type="predicted"/>
<dbReference type="AlphaFoldDB" id="A0A9Q1AZP9"/>
<dbReference type="Proteomes" id="UP001142489">
    <property type="component" value="Unassembled WGS sequence"/>
</dbReference>
<keyword evidence="2" id="KW-0812">Transmembrane</keyword>
<keyword evidence="4" id="KW-1185">Reference proteome</keyword>
<dbReference type="EMBL" id="JAPFRF010000009">
    <property type="protein sequence ID" value="KAJ7322518.1"/>
    <property type="molecule type" value="Genomic_DNA"/>
</dbReference>